<feature type="signal peptide" evidence="2">
    <location>
        <begin position="1"/>
        <end position="27"/>
    </location>
</feature>
<dbReference type="Gene3D" id="6.10.250.3150">
    <property type="match status" value="1"/>
</dbReference>
<dbReference type="Proteomes" id="UP000033965">
    <property type="component" value="Unassembled WGS sequence"/>
</dbReference>
<protein>
    <recommendedName>
        <fullName evidence="5">Transglycosylase SLT domain-containing protein</fullName>
    </recommendedName>
</protein>
<proteinExistence type="predicted"/>
<evidence type="ECO:0000256" key="2">
    <source>
        <dbReference type="SAM" id="SignalP"/>
    </source>
</evidence>
<keyword evidence="2" id="KW-0732">Signal</keyword>
<sequence length="433" mass="48020">MRHSLANFFVAFSCAIFFMLAPLVARADVIANQRAELERQLRLIETDIKANQGVLAEKQKQRVSLERDAAILDAKIKVAKLGIKARDIVLKNIQSGIKDKADAIRSLDGKVANSQDSLAQILRRTREIDETTPVELALGGSITDIFNDIDAFQTIQRALDSSFKEMATTRIDLSFRRSALEEQQEEEQDLRQLQVLQQRSLQNDEKEKKELVLAARGQESIYLQLIADKERNAAQIRAALFVLRDSTAVAFGDIFSYAKEASVKTGVRPALILGVLAEESNLGTNVGTGNWKKDMHPTRDQPVFAKITATLGLNPDTLPVSKKPWYGWGGAMGPAQFIPSTWVLYQDRIARATGQNPPNPWNARTATFAAAILLMDNGADKGTRATERLSALRYLAGWKNAGKPAYAFYGDDVMELADKFQGQVDILEGKRTQ</sequence>
<comment type="caution">
    <text evidence="3">The sequence shown here is derived from an EMBL/GenBank/DDBJ whole genome shotgun (WGS) entry which is preliminary data.</text>
</comment>
<feature type="chain" id="PRO_5002541239" description="Transglycosylase SLT domain-containing protein" evidence="2">
    <location>
        <begin position="28"/>
        <end position="433"/>
    </location>
</feature>
<keyword evidence="1" id="KW-0175">Coiled coil</keyword>
<evidence type="ECO:0008006" key="5">
    <source>
        <dbReference type="Google" id="ProtNLM"/>
    </source>
</evidence>
<organism evidence="3 4">
    <name type="scientific">Candidatus Kaiserbacteria bacterium GW2011_GWA2_49_19</name>
    <dbReference type="NCBI Taxonomy" id="1618669"/>
    <lineage>
        <taxon>Bacteria</taxon>
        <taxon>Candidatus Kaiseribacteriota</taxon>
    </lineage>
</organism>
<evidence type="ECO:0000313" key="4">
    <source>
        <dbReference type="Proteomes" id="UP000033965"/>
    </source>
</evidence>
<accession>A0A0G1YP98</accession>
<dbReference type="InterPro" id="IPR023346">
    <property type="entry name" value="Lysozyme-like_dom_sf"/>
</dbReference>
<dbReference type="AlphaFoldDB" id="A0A0G1YP98"/>
<evidence type="ECO:0000313" key="3">
    <source>
        <dbReference type="EMBL" id="KKW08174.1"/>
    </source>
</evidence>
<evidence type="ECO:0000256" key="1">
    <source>
        <dbReference type="SAM" id="Coils"/>
    </source>
</evidence>
<dbReference type="Gene3D" id="1.10.530.10">
    <property type="match status" value="1"/>
</dbReference>
<dbReference type="SUPFAM" id="SSF53955">
    <property type="entry name" value="Lysozyme-like"/>
    <property type="match status" value="1"/>
</dbReference>
<feature type="coiled-coil region" evidence="1">
    <location>
        <begin position="27"/>
        <end position="75"/>
    </location>
</feature>
<name>A0A0G1YP98_9BACT</name>
<dbReference type="EMBL" id="LCPZ01000017">
    <property type="protein sequence ID" value="KKW08174.1"/>
    <property type="molecule type" value="Genomic_DNA"/>
</dbReference>
<reference evidence="3 4" key="1">
    <citation type="journal article" date="2015" name="Nature">
        <title>rRNA introns, odd ribosomes, and small enigmatic genomes across a large radiation of phyla.</title>
        <authorList>
            <person name="Brown C.T."/>
            <person name="Hug L.A."/>
            <person name="Thomas B.C."/>
            <person name="Sharon I."/>
            <person name="Castelle C.J."/>
            <person name="Singh A."/>
            <person name="Wilkins M.J."/>
            <person name="Williams K.H."/>
            <person name="Banfield J.F."/>
        </authorList>
    </citation>
    <scope>NUCLEOTIDE SEQUENCE [LARGE SCALE GENOMIC DNA]</scope>
</reference>
<gene>
    <name evidence="3" type="ORF">UY44_C0017G0032</name>
</gene>